<organism evidence="1 2">
    <name type="scientific">Mycena maculata</name>
    <dbReference type="NCBI Taxonomy" id="230809"/>
    <lineage>
        <taxon>Eukaryota</taxon>
        <taxon>Fungi</taxon>
        <taxon>Dikarya</taxon>
        <taxon>Basidiomycota</taxon>
        <taxon>Agaricomycotina</taxon>
        <taxon>Agaricomycetes</taxon>
        <taxon>Agaricomycetidae</taxon>
        <taxon>Agaricales</taxon>
        <taxon>Marasmiineae</taxon>
        <taxon>Mycenaceae</taxon>
        <taxon>Mycena</taxon>
    </lineage>
</organism>
<name>A0AAD7NUV6_9AGAR</name>
<comment type="caution">
    <text evidence="1">The sequence shown here is derived from an EMBL/GenBank/DDBJ whole genome shotgun (WGS) entry which is preliminary data.</text>
</comment>
<keyword evidence="2" id="KW-1185">Reference proteome</keyword>
<dbReference type="AlphaFoldDB" id="A0AAD7NUV6"/>
<evidence type="ECO:0000313" key="2">
    <source>
        <dbReference type="Proteomes" id="UP001215280"/>
    </source>
</evidence>
<gene>
    <name evidence="1" type="ORF">DFH07DRAFT_766979</name>
</gene>
<reference evidence="1" key="1">
    <citation type="submission" date="2023-03" db="EMBL/GenBank/DDBJ databases">
        <title>Massive genome expansion in bonnet fungi (Mycena s.s.) driven by repeated elements and novel gene families across ecological guilds.</title>
        <authorList>
            <consortium name="Lawrence Berkeley National Laboratory"/>
            <person name="Harder C.B."/>
            <person name="Miyauchi S."/>
            <person name="Viragh M."/>
            <person name="Kuo A."/>
            <person name="Thoen E."/>
            <person name="Andreopoulos B."/>
            <person name="Lu D."/>
            <person name="Skrede I."/>
            <person name="Drula E."/>
            <person name="Henrissat B."/>
            <person name="Morin E."/>
            <person name="Kohler A."/>
            <person name="Barry K."/>
            <person name="LaButti K."/>
            <person name="Morin E."/>
            <person name="Salamov A."/>
            <person name="Lipzen A."/>
            <person name="Mereny Z."/>
            <person name="Hegedus B."/>
            <person name="Baldrian P."/>
            <person name="Stursova M."/>
            <person name="Weitz H."/>
            <person name="Taylor A."/>
            <person name="Grigoriev I.V."/>
            <person name="Nagy L.G."/>
            <person name="Martin F."/>
            <person name="Kauserud H."/>
        </authorList>
    </citation>
    <scope>NUCLEOTIDE SEQUENCE</scope>
    <source>
        <strain evidence="1">CBHHK188m</strain>
    </source>
</reference>
<protein>
    <submittedName>
        <fullName evidence="1">Uncharacterized protein</fullName>
    </submittedName>
</protein>
<proteinExistence type="predicted"/>
<evidence type="ECO:0000313" key="1">
    <source>
        <dbReference type="EMBL" id="KAJ7776036.1"/>
    </source>
</evidence>
<dbReference type="Proteomes" id="UP001215280">
    <property type="component" value="Unassembled WGS sequence"/>
</dbReference>
<sequence>MYAILDVANDNKLNNVRAEITEKIQVQLVWSIARIASQSRKYRFVYQPFTAQRPSHPAEKADSFLKILSKIHFNTSLDGFPEIPVLSPPKNSNPSSLMCSKHIKGHLKYHMATSESLYGGFPFAKYIYLHPDGRKDGVLLDLDYPHHADPLLLARAPDTLHIPRIGTTFGGHFVPVFRKEHMSKRLATDAFGPKITEVLLSHGIKANIELENIVSYL</sequence>
<accession>A0AAD7NUV6</accession>
<dbReference type="EMBL" id="JARJLG010000013">
    <property type="protein sequence ID" value="KAJ7776036.1"/>
    <property type="molecule type" value="Genomic_DNA"/>
</dbReference>